<organism evidence="1 2">
    <name type="scientific">Paramuricea clavata</name>
    <name type="common">Red gorgonian</name>
    <name type="synonym">Violescent sea-whip</name>
    <dbReference type="NCBI Taxonomy" id="317549"/>
    <lineage>
        <taxon>Eukaryota</taxon>
        <taxon>Metazoa</taxon>
        <taxon>Cnidaria</taxon>
        <taxon>Anthozoa</taxon>
        <taxon>Octocorallia</taxon>
        <taxon>Malacalcyonacea</taxon>
        <taxon>Plexauridae</taxon>
        <taxon>Paramuricea</taxon>
    </lineage>
</organism>
<dbReference type="EMBL" id="CACRXK020000058">
    <property type="protein sequence ID" value="CAB3977613.1"/>
    <property type="molecule type" value="Genomic_DNA"/>
</dbReference>
<sequence>MKNKRTDPLCPITGKVIKVRGNAVTARFDDENVFKGDKSYFKIVRERSCFEKRERERREETFEDNILNRSRIDQCTRDVVPDQIKLAKVDELRNSYKGSTNDRRQPIYMTRRGREVYQPDRFPS</sequence>
<protein>
    <submittedName>
        <fullName evidence="1">Uncharacterized protein</fullName>
    </submittedName>
</protein>
<evidence type="ECO:0000313" key="1">
    <source>
        <dbReference type="EMBL" id="CAB3977613.1"/>
    </source>
</evidence>
<reference evidence="1" key="1">
    <citation type="submission" date="2020-04" db="EMBL/GenBank/DDBJ databases">
        <authorList>
            <person name="Alioto T."/>
            <person name="Alioto T."/>
            <person name="Gomez Garrido J."/>
        </authorList>
    </citation>
    <scope>NUCLEOTIDE SEQUENCE</scope>
    <source>
        <strain evidence="1">A484AB</strain>
    </source>
</reference>
<evidence type="ECO:0000313" key="2">
    <source>
        <dbReference type="Proteomes" id="UP001152795"/>
    </source>
</evidence>
<accession>A0A6S7FLC7</accession>
<name>A0A6S7FLC7_PARCT</name>
<dbReference type="Proteomes" id="UP001152795">
    <property type="component" value="Unassembled WGS sequence"/>
</dbReference>
<keyword evidence="2" id="KW-1185">Reference proteome</keyword>
<proteinExistence type="predicted"/>
<comment type="caution">
    <text evidence="1">The sequence shown here is derived from an EMBL/GenBank/DDBJ whole genome shotgun (WGS) entry which is preliminary data.</text>
</comment>
<dbReference type="AlphaFoldDB" id="A0A6S7FLC7"/>
<gene>
    <name evidence="1" type="ORF">PACLA_8A070705</name>
</gene>